<comment type="caution">
    <text evidence="2">The sequence shown here is derived from an EMBL/GenBank/DDBJ whole genome shotgun (WGS) entry which is preliminary data.</text>
</comment>
<protein>
    <recommendedName>
        <fullName evidence="4">FxsC-like protein</fullName>
    </recommendedName>
</protein>
<evidence type="ECO:0000256" key="1">
    <source>
        <dbReference type="SAM" id="MobiDB-lite"/>
    </source>
</evidence>
<sequence length="390" mass="42730">MTSATTARCRFFLSYAHSDPLNSSGNRDTDVWVRSCFDDLSARVGALVGEDPAAVGFADYLLAPGTDSKARLTEQLGRAEVFVPLYSPGYFIKSWPMRERAVFLDRLTRVLPDEPDAARAHVMPVLWLPFPDGGRESEVRSALPLGAGIPEYAENGLRALGRLTPYRDLYAKVVDRLAHRIAEVTSRRRLPAGRAVPIDEVALPELQSTEVPFVIAVSAARGETLTWKPYGGALDNPIAEYAANVAQRLGLPTRVIDRPGDLKALDGSPGVVFVDPWQPGGVEALDVLAGHLHRWTTPIVVADSGDQRFTRHGADLVERTEARLTALGAARVYRALDVKQLDNQMPSVVSEARRHFLRRAAVQAPEGYSRPRLGGSETSSRRVFEVSDDD</sequence>
<dbReference type="OrthoDB" id="9150238at2"/>
<evidence type="ECO:0000313" key="3">
    <source>
        <dbReference type="Proteomes" id="UP000239415"/>
    </source>
</evidence>
<dbReference type="EMBL" id="PVMZ01000016">
    <property type="protein sequence ID" value="PRX17381.1"/>
    <property type="molecule type" value="Genomic_DNA"/>
</dbReference>
<dbReference type="InterPro" id="IPR047603">
    <property type="entry name" value="FxsC_N"/>
</dbReference>
<dbReference type="RefSeq" id="WP_106325528.1">
    <property type="nucleotide sequence ID" value="NZ_BOMO01000182.1"/>
</dbReference>
<dbReference type="Gene3D" id="3.40.50.10140">
    <property type="entry name" value="Toll/interleukin-1 receptor homology (TIR) domain"/>
    <property type="match status" value="1"/>
</dbReference>
<dbReference type="InterPro" id="IPR035897">
    <property type="entry name" value="Toll_tir_struct_dom_sf"/>
</dbReference>
<organism evidence="2 3">
    <name type="scientific">Actinoplanes italicus</name>
    <dbReference type="NCBI Taxonomy" id="113567"/>
    <lineage>
        <taxon>Bacteria</taxon>
        <taxon>Bacillati</taxon>
        <taxon>Actinomycetota</taxon>
        <taxon>Actinomycetes</taxon>
        <taxon>Micromonosporales</taxon>
        <taxon>Micromonosporaceae</taxon>
        <taxon>Actinoplanes</taxon>
    </lineage>
</organism>
<dbReference type="NCBIfam" id="NF040588">
    <property type="entry name" value="FxsC_Nterm"/>
    <property type="match status" value="1"/>
</dbReference>
<feature type="compositionally biased region" description="Basic and acidic residues" evidence="1">
    <location>
        <begin position="379"/>
        <end position="390"/>
    </location>
</feature>
<gene>
    <name evidence="2" type="ORF">CLV67_116157</name>
</gene>
<proteinExistence type="predicted"/>
<feature type="region of interest" description="Disordered" evidence="1">
    <location>
        <begin position="367"/>
        <end position="390"/>
    </location>
</feature>
<dbReference type="Proteomes" id="UP000239415">
    <property type="component" value="Unassembled WGS sequence"/>
</dbReference>
<evidence type="ECO:0008006" key="4">
    <source>
        <dbReference type="Google" id="ProtNLM"/>
    </source>
</evidence>
<dbReference type="AlphaFoldDB" id="A0A2T0K3G4"/>
<accession>A0A2T0K3G4</accession>
<evidence type="ECO:0000313" key="2">
    <source>
        <dbReference type="EMBL" id="PRX17381.1"/>
    </source>
</evidence>
<reference evidence="2 3" key="1">
    <citation type="submission" date="2018-03" db="EMBL/GenBank/DDBJ databases">
        <title>Genomic Encyclopedia of Archaeal and Bacterial Type Strains, Phase II (KMG-II): from individual species to whole genera.</title>
        <authorList>
            <person name="Goeker M."/>
        </authorList>
    </citation>
    <scope>NUCLEOTIDE SEQUENCE [LARGE SCALE GENOMIC DNA]</scope>
    <source>
        <strain evidence="2 3">DSM 43146</strain>
    </source>
</reference>
<keyword evidence="3" id="KW-1185">Reference proteome</keyword>
<name>A0A2T0K3G4_9ACTN</name>